<evidence type="ECO:0000313" key="1">
    <source>
        <dbReference type="EMBL" id="KFI17759.1"/>
    </source>
</evidence>
<dbReference type="HOGENOM" id="CLU_908601_0_0_6"/>
<evidence type="ECO:0008006" key="3">
    <source>
        <dbReference type="Google" id="ProtNLM"/>
    </source>
</evidence>
<dbReference type="OrthoDB" id="9125124at2"/>
<reference evidence="1 2" key="1">
    <citation type="submission" date="2014-07" db="EMBL/GenBank/DDBJ databases">
        <title>Comparative analysis of Nitrosococcus oceani genome inventories of strains from Pacific and Atlantic gyres.</title>
        <authorList>
            <person name="Lim C.K."/>
            <person name="Wang L."/>
            <person name="Sayavedra-Soto L.A."/>
            <person name="Klotz M.G."/>
        </authorList>
    </citation>
    <scope>NUCLEOTIDE SEQUENCE [LARGE SCALE GENOMIC DNA]</scope>
    <source>
        <strain evidence="1 2">C-27</strain>
        <plasmid evidence="1">pA</plasmid>
    </source>
</reference>
<protein>
    <recommendedName>
        <fullName evidence="3">AbiEi antitoxin C-terminal domain-containing protein</fullName>
    </recommendedName>
</protein>
<dbReference type="EMBL" id="JPGN01000541">
    <property type="protein sequence ID" value="KFI17759.1"/>
    <property type="molecule type" value="Genomic_DNA"/>
</dbReference>
<keyword evidence="1" id="KW-0614">Plasmid</keyword>
<organism evidence="1 2">
    <name type="scientific">Nitrosococcus oceani C-27</name>
    <dbReference type="NCBI Taxonomy" id="314279"/>
    <lineage>
        <taxon>Bacteria</taxon>
        <taxon>Pseudomonadati</taxon>
        <taxon>Pseudomonadota</taxon>
        <taxon>Gammaproteobacteria</taxon>
        <taxon>Chromatiales</taxon>
        <taxon>Chromatiaceae</taxon>
        <taxon>Nitrosococcus</taxon>
    </lineage>
</organism>
<gene>
    <name evidence="1" type="ORF">IB75_18540</name>
</gene>
<dbReference type="AlphaFoldDB" id="A0A0E2YX62"/>
<evidence type="ECO:0000313" key="2">
    <source>
        <dbReference type="Proteomes" id="UP000028839"/>
    </source>
</evidence>
<name>A0A0E2YX62_9GAMM</name>
<accession>A0A0E2YX62</accession>
<geneLocation type="plasmid" evidence="1">
    <name>pA</name>
</geneLocation>
<dbReference type="Proteomes" id="UP000028839">
    <property type="component" value="Unassembled WGS sequence"/>
</dbReference>
<sequence>MDIRTALTLELGDLHQPVVTSYHLGLLVFRLYQTKTYRGEPIARLSKSYPERSDYRRFVGNLERLGVLRNTTAVPNKEVFILLGKDISSAEEIACCVDPFTYVSHLSAMEYHGLTDRFPKTLFITAPPPVRWSQLAGEKMRKEIGGEFYLSYLDTHLPRLRRLRLPKINRKSVSLYTTVHYDLGAYLSIQDKTLRVSTIGRTFLDMIREPDLCGGIYHVLDVYAEHALRYLRLIVDKVDRHGSPIDKVRAGYILEERLKLEHPTIATWRAYAKRGGSRKLLAQADYSPHFSETWCLSINIDEPGEP</sequence>
<comment type="caution">
    <text evidence="1">The sequence shown here is derived from an EMBL/GenBank/DDBJ whole genome shotgun (WGS) entry which is preliminary data.</text>
</comment>
<proteinExistence type="predicted"/>